<evidence type="ECO:0000313" key="1">
    <source>
        <dbReference type="EMBL" id="CAG8672007.1"/>
    </source>
</evidence>
<accession>A0A9N9EEV0</accession>
<organism evidence="1 2">
    <name type="scientific">Ambispora leptoticha</name>
    <dbReference type="NCBI Taxonomy" id="144679"/>
    <lineage>
        <taxon>Eukaryota</taxon>
        <taxon>Fungi</taxon>
        <taxon>Fungi incertae sedis</taxon>
        <taxon>Mucoromycota</taxon>
        <taxon>Glomeromycotina</taxon>
        <taxon>Glomeromycetes</taxon>
        <taxon>Archaeosporales</taxon>
        <taxon>Ambisporaceae</taxon>
        <taxon>Ambispora</taxon>
    </lineage>
</organism>
<protein>
    <submittedName>
        <fullName evidence="1">6797_t:CDS:1</fullName>
    </submittedName>
</protein>
<evidence type="ECO:0000313" key="2">
    <source>
        <dbReference type="Proteomes" id="UP000789508"/>
    </source>
</evidence>
<feature type="non-terminal residue" evidence="1">
    <location>
        <position position="131"/>
    </location>
</feature>
<name>A0A9N9EEV0_9GLOM</name>
<keyword evidence="2" id="KW-1185">Reference proteome</keyword>
<dbReference type="Proteomes" id="UP000789508">
    <property type="component" value="Unassembled WGS sequence"/>
</dbReference>
<dbReference type="AlphaFoldDB" id="A0A9N9EEV0"/>
<dbReference type="EMBL" id="CAJVPS010012595">
    <property type="protein sequence ID" value="CAG8672007.1"/>
    <property type="molecule type" value="Genomic_DNA"/>
</dbReference>
<comment type="caution">
    <text evidence="1">The sequence shown here is derived from an EMBL/GenBank/DDBJ whole genome shotgun (WGS) entry which is preliminary data.</text>
</comment>
<sequence length="131" mass="15142">EREEITSSEIKFKPRLGQSQLELLKRYTPGDTEDLRKRHDVAAFIECDMIEEYARNVGILQGANKIPVIRMDLPKGYVYRVRRENGYEGAGHLNKIPNTRLCSEGDIMCKICHHKDVEHDRQEGSCSRKIV</sequence>
<proteinExistence type="predicted"/>
<reference evidence="1" key="1">
    <citation type="submission" date="2021-06" db="EMBL/GenBank/DDBJ databases">
        <authorList>
            <person name="Kallberg Y."/>
            <person name="Tangrot J."/>
            <person name="Rosling A."/>
        </authorList>
    </citation>
    <scope>NUCLEOTIDE SEQUENCE</scope>
    <source>
        <strain evidence="1">FL130A</strain>
    </source>
</reference>
<dbReference type="OrthoDB" id="2443818at2759"/>
<gene>
    <name evidence="1" type="ORF">ALEPTO_LOCUS10622</name>
</gene>